<dbReference type="AlphaFoldDB" id="A0A4R6Z6M2"/>
<dbReference type="GO" id="GO:0019243">
    <property type="term" value="P:methylglyoxal catabolic process to D-lactate via S-lactoyl-glutathione"/>
    <property type="evidence" value="ECO:0007669"/>
    <property type="project" value="TreeGrafter"/>
</dbReference>
<reference evidence="6 7" key="1">
    <citation type="submission" date="2019-03" db="EMBL/GenBank/DDBJ databases">
        <title>Genomic Encyclopedia of Type Strains, Phase IV (KMG-IV): sequencing the most valuable type-strain genomes for metagenomic binning, comparative biology and taxonomic classification.</title>
        <authorList>
            <person name="Goeker M."/>
        </authorList>
    </citation>
    <scope>NUCLEOTIDE SEQUENCE [LARGE SCALE GENOMIC DNA]</scope>
    <source>
        <strain evidence="6 7">DSM 21667</strain>
    </source>
</reference>
<comment type="caution">
    <text evidence="6">The sequence shown here is derived from an EMBL/GenBank/DDBJ whole genome shotgun (WGS) entry which is preliminary data.</text>
</comment>
<dbReference type="CDD" id="cd03141">
    <property type="entry name" value="GATase1_Hsp31_like"/>
    <property type="match status" value="1"/>
</dbReference>
<keyword evidence="1" id="KW-0346">Stress response</keyword>
<gene>
    <name evidence="6" type="ORF">DFR29_10241</name>
</gene>
<accession>A0A4R6Z6M2</accession>
<dbReference type="OrthoDB" id="9792284at2"/>
<dbReference type="EMBL" id="SNZH01000002">
    <property type="protein sequence ID" value="TDR47382.1"/>
    <property type="molecule type" value="Genomic_DNA"/>
</dbReference>
<dbReference type="PANTHER" id="PTHR48094">
    <property type="entry name" value="PROTEIN/NUCLEIC ACID DEGLYCASE DJ-1-RELATED"/>
    <property type="match status" value="1"/>
</dbReference>
<dbReference type="InterPro" id="IPR029062">
    <property type="entry name" value="Class_I_gatase-like"/>
</dbReference>
<feature type="chain" id="PRO_5020663921" evidence="4">
    <location>
        <begin position="25"/>
        <end position="304"/>
    </location>
</feature>
<dbReference type="PANTHER" id="PTHR48094:SF11">
    <property type="entry name" value="GLUTATHIONE-INDEPENDENT GLYOXALASE HSP31-RELATED"/>
    <property type="match status" value="1"/>
</dbReference>
<dbReference type="RefSeq" id="WP_133817112.1">
    <property type="nucleotide sequence ID" value="NZ_SNZH01000002.1"/>
</dbReference>
<proteinExistence type="inferred from homology"/>
<dbReference type="Gene3D" id="3.40.50.880">
    <property type="match status" value="1"/>
</dbReference>
<sequence length="304" mass="32063">MHASRFIPSLLLLLLSAWPGGVSSAPAAQRIAAPAVTERALTDARAGQTGSLASVAQAGSQQPARGSQGRILFILASSKVHGTSALPASISFGEVVNAWDTFQAAGYAVDFVSPEGGAVPILDSYVGKDMQPRLKDESIMNGLRNTATPAQIDASRYRAVYYVGGSNAMYGVAEHPLLQNIAMQVYERHGGVISAVCHGTAGIVNLKLASGHHLVSGKRISGFPEEHEEQDAAYFKQFPFLIRKTVESRGGSFHVVNNDAPHIEVDGRLVTGQNYASATPVAKAVVEVLRQLAEPQPKPGTAKG</sequence>
<evidence type="ECO:0000256" key="1">
    <source>
        <dbReference type="ARBA" id="ARBA00023016"/>
    </source>
</evidence>
<evidence type="ECO:0000256" key="4">
    <source>
        <dbReference type="SAM" id="SignalP"/>
    </source>
</evidence>
<dbReference type="SUPFAM" id="SSF52317">
    <property type="entry name" value="Class I glutamine amidotransferase-like"/>
    <property type="match status" value="1"/>
</dbReference>
<dbReference type="Pfam" id="PF01965">
    <property type="entry name" value="DJ-1_PfpI"/>
    <property type="match status" value="1"/>
</dbReference>
<evidence type="ECO:0000256" key="2">
    <source>
        <dbReference type="ARBA" id="ARBA00023239"/>
    </source>
</evidence>
<organism evidence="6 7">
    <name type="scientific">Tahibacter aquaticus</name>
    <dbReference type="NCBI Taxonomy" id="520092"/>
    <lineage>
        <taxon>Bacteria</taxon>
        <taxon>Pseudomonadati</taxon>
        <taxon>Pseudomonadota</taxon>
        <taxon>Gammaproteobacteria</taxon>
        <taxon>Lysobacterales</taxon>
        <taxon>Rhodanobacteraceae</taxon>
        <taxon>Tahibacter</taxon>
    </lineage>
</organism>
<keyword evidence="6" id="KW-0378">Hydrolase</keyword>
<keyword evidence="6" id="KW-0645">Protease</keyword>
<keyword evidence="2" id="KW-0456">Lyase</keyword>
<dbReference type="Proteomes" id="UP000295293">
    <property type="component" value="Unassembled WGS sequence"/>
</dbReference>
<evidence type="ECO:0000313" key="6">
    <source>
        <dbReference type="EMBL" id="TDR47382.1"/>
    </source>
</evidence>
<dbReference type="InterPro" id="IPR050325">
    <property type="entry name" value="Prot/Nucl_acid_deglycase"/>
</dbReference>
<comment type="similarity">
    <text evidence="3">Belongs to the peptidase C56 family. HSP31-like subfamily.</text>
</comment>
<protein>
    <submittedName>
        <fullName evidence="6">Putative intracellular protease/amidase</fullName>
    </submittedName>
</protein>
<feature type="domain" description="DJ-1/PfpI" evidence="5">
    <location>
        <begin position="94"/>
        <end position="287"/>
    </location>
</feature>
<evidence type="ECO:0000313" key="7">
    <source>
        <dbReference type="Proteomes" id="UP000295293"/>
    </source>
</evidence>
<dbReference type="InterPro" id="IPR002818">
    <property type="entry name" value="DJ-1/PfpI"/>
</dbReference>
<keyword evidence="7" id="KW-1185">Reference proteome</keyword>
<dbReference type="GO" id="GO:0019172">
    <property type="term" value="F:glyoxalase III activity"/>
    <property type="evidence" value="ECO:0007669"/>
    <property type="project" value="TreeGrafter"/>
</dbReference>
<evidence type="ECO:0000256" key="3">
    <source>
        <dbReference type="ARBA" id="ARBA00038493"/>
    </source>
</evidence>
<dbReference type="GO" id="GO:0006508">
    <property type="term" value="P:proteolysis"/>
    <property type="evidence" value="ECO:0007669"/>
    <property type="project" value="UniProtKB-KW"/>
</dbReference>
<name>A0A4R6Z6M2_9GAMM</name>
<feature type="signal peptide" evidence="4">
    <location>
        <begin position="1"/>
        <end position="24"/>
    </location>
</feature>
<evidence type="ECO:0000259" key="5">
    <source>
        <dbReference type="Pfam" id="PF01965"/>
    </source>
</evidence>
<keyword evidence="4" id="KW-0732">Signal</keyword>
<dbReference type="GO" id="GO:0005737">
    <property type="term" value="C:cytoplasm"/>
    <property type="evidence" value="ECO:0007669"/>
    <property type="project" value="TreeGrafter"/>
</dbReference>
<dbReference type="GO" id="GO:0008233">
    <property type="term" value="F:peptidase activity"/>
    <property type="evidence" value="ECO:0007669"/>
    <property type="project" value="UniProtKB-KW"/>
</dbReference>